<dbReference type="EMBL" id="CADEBC010000584">
    <property type="protein sequence ID" value="CAB3256041.1"/>
    <property type="molecule type" value="Genomic_DNA"/>
</dbReference>
<dbReference type="Proteomes" id="UP000494106">
    <property type="component" value="Unassembled WGS sequence"/>
</dbReference>
<comment type="caution">
    <text evidence="2">The sequence shown here is derived from an EMBL/GenBank/DDBJ whole genome shotgun (WGS) entry which is preliminary data.</text>
</comment>
<dbReference type="AlphaFoldDB" id="A0A8S1BCF1"/>
<organism evidence="2 3">
    <name type="scientific">Arctia plantaginis</name>
    <name type="common">Wood tiger moth</name>
    <name type="synonym">Phalaena plantaginis</name>
    <dbReference type="NCBI Taxonomy" id="874455"/>
    <lineage>
        <taxon>Eukaryota</taxon>
        <taxon>Metazoa</taxon>
        <taxon>Ecdysozoa</taxon>
        <taxon>Arthropoda</taxon>
        <taxon>Hexapoda</taxon>
        <taxon>Insecta</taxon>
        <taxon>Pterygota</taxon>
        <taxon>Neoptera</taxon>
        <taxon>Endopterygota</taxon>
        <taxon>Lepidoptera</taxon>
        <taxon>Glossata</taxon>
        <taxon>Ditrysia</taxon>
        <taxon>Noctuoidea</taxon>
        <taxon>Erebidae</taxon>
        <taxon>Arctiinae</taxon>
        <taxon>Arctia</taxon>
    </lineage>
</organism>
<evidence type="ECO:0000313" key="2">
    <source>
        <dbReference type="EMBL" id="CAB3256041.1"/>
    </source>
</evidence>
<evidence type="ECO:0000256" key="1">
    <source>
        <dbReference type="SAM" id="MobiDB-lite"/>
    </source>
</evidence>
<feature type="region of interest" description="Disordered" evidence="1">
    <location>
        <begin position="39"/>
        <end position="91"/>
    </location>
</feature>
<feature type="compositionally biased region" description="Acidic residues" evidence="1">
    <location>
        <begin position="51"/>
        <end position="61"/>
    </location>
</feature>
<dbReference type="OrthoDB" id="7473119at2759"/>
<name>A0A8S1BCF1_ARCPL</name>
<protein>
    <submittedName>
        <fullName evidence="2">Uncharacterized protein</fullName>
    </submittedName>
</protein>
<accession>A0A8S1BCF1</accession>
<reference evidence="2 3" key="1">
    <citation type="submission" date="2020-04" db="EMBL/GenBank/DDBJ databases">
        <authorList>
            <person name="Wallbank WR R."/>
            <person name="Pardo Diaz C."/>
            <person name="Kozak K."/>
            <person name="Martin S."/>
            <person name="Jiggins C."/>
            <person name="Moest M."/>
            <person name="Warren A I."/>
            <person name="Byers J.R.P. K."/>
            <person name="Montejo-Kovacevich G."/>
            <person name="Yen C E."/>
        </authorList>
    </citation>
    <scope>NUCLEOTIDE SEQUENCE [LARGE SCALE GENOMIC DNA]</scope>
</reference>
<evidence type="ECO:0000313" key="3">
    <source>
        <dbReference type="Proteomes" id="UP000494106"/>
    </source>
</evidence>
<gene>
    <name evidence="2" type="ORF">APLA_LOCUS15125</name>
</gene>
<sequence length="276" mass="31573">MLGKEIELKPGKHGQWSHEILQLDPDAKLNRPTKSKLTGMKVVLQSSQEGEIQEDTDTEEREELKQLKNTEQVSKEKDEESDPGSKSDNQDGMAFLLQAPSKFREKVPLKFNDNDKRTHWSRLLSAIAAGDYSERSGRNPRIYQPDEYPNFSRRFVPQYHYSERPENVIVAPDQKEIIPIQAPLEIVKQVAQQSVLEEAAKPKDDVVVSKALRTGDYWNAVWVEDVDPKSSLRMSNQHILGTIKAKIRPGSQFYDLVSSMTKISPRLLYIINDKQT</sequence>
<feature type="compositionally biased region" description="Basic and acidic residues" evidence="1">
    <location>
        <begin position="62"/>
        <end position="89"/>
    </location>
</feature>
<proteinExistence type="predicted"/>
<keyword evidence="3" id="KW-1185">Reference proteome</keyword>